<evidence type="ECO:0000256" key="2">
    <source>
        <dbReference type="ARBA" id="ARBA00023127"/>
    </source>
</evidence>
<dbReference type="Gene3D" id="1.10.472.10">
    <property type="entry name" value="Cyclin-like"/>
    <property type="match status" value="2"/>
</dbReference>
<dbReference type="PANTHER" id="PTHR10177">
    <property type="entry name" value="CYCLINS"/>
    <property type="match status" value="1"/>
</dbReference>
<evidence type="ECO:0000256" key="3">
    <source>
        <dbReference type="ARBA" id="ARBA00023306"/>
    </source>
</evidence>
<keyword evidence="1" id="KW-0132">Cell division</keyword>
<dbReference type="InterPro" id="IPR013763">
    <property type="entry name" value="Cyclin-like_dom"/>
</dbReference>
<dbReference type="InterPro" id="IPR004367">
    <property type="entry name" value="Cyclin_C-dom"/>
</dbReference>
<dbReference type="SUPFAM" id="SSF47954">
    <property type="entry name" value="Cyclin-like"/>
    <property type="match status" value="2"/>
</dbReference>
<keyword evidence="9" id="KW-1185">Reference proteome</keyword>
<feature type="compositionally biased region" description="Low complexity" evidence="5">
    <location>
        <begin position="55"/>
        <end position="66"/>
    </location>
</feature>
<dbReference type="CDD" id="cd20568">
    <property type="entry name" value="CYCLIN_CLBs_yeast_rpt1"/>
    <property type="match status" value="1"/>
</dbReference>
<dbReference type="OrthoDB" id="5590282at2759"/>
<organism evidence="8 9">
    <name type="scientific">Hydnomerulius pinastri MD-312</name>
    <dbReference type="NCBI Taxonomy" id="994086"/>
    <lineage>
        <taxon>Eukaryota</taxon>
        <taxon>Fungi</taxon>
        <taxon>Dikarya</taxon>
        <taxon>Basidiomycota</taxon>
        <taxon>Agaricomycotina</taxon>
        <taxon>Agaricomycetes</taxon>
        <taxon>Agaricomycetidae</taxon>
        <taxon>Boletales</taxon>
        <taxon>Boletales incertae sedis</taxon>
        <taxon>Leucogyrophana</taxon>
    </lineage>
</organism>
<dbReference type="GO" id="GO:0016538">
    <property type="term" value="F:cyclin-dependent protein serine/threonine kinase regulator activity"/>
    <property type="evidence" value="ECO:0007669"/>
    <property type="project" value="InterPro"/>
</dbReference>
<dbReference type="CDD" id="cd20512">
    <property type="entry name" value="CYCLIN_CLBs_yeast_rpt2"/>
    <property type="match status" value="1"/>
</dbReference>
<dbReference type="InterPro" id="IPR039361">
    <property type="entry name" value="Cyclin"/>
</dbReference>
<accession>A0A0C9V732</accession>
<dbReference type="FunFam" id="1.10.472.10:FF:000001">
    <property type="entry name" value="G2/mitotic-specific cyclin"/>
    <property type="match status" value="1"/>
</dbReference>
<dbReference type="Pfam" id="PF02984">
    <property type="entry name" value="Cyclin_C"/>
    <property type="match status" value="1"/>
</dbReference>
<keyword evidence="2 4" id="KW-0195">Cyclin</keyword>
<dbReference type="GO" id="GO:0044772">
    <property type="term" value="P:mitotic cell cycle phase transition"/>
    <property type="evidence" value="ECO:0007669"/>
    <property type="project" value="InterPro"/>
</dbReference>
<feature type="domain" description="Cyclin C-terminal" evidence="7">
    <location>
        <begin position="442"/>
        <end position="556"/>
    </location>
</feature>
<proteinExistence type="inferred from homology"/>
<dbReference type="HOGENOM" id="CLU_020695_10_1_1"/>
<dbReference type="SMART" id="SM01332">
    <property type="entry name" value="Cyclin_C"/>
    <property type="match status" value="1"/>
</dbReference>
<feature type="domain" description="Cyclin-like" evidence="6">
    <location>
        <begin position="349"/>
        <end position="433"/>
    </location>
</feature>
<dbReference type="Pfam" id="PF00134">
    <property type="entry name" value="Cyclin_N"/>
    <property type="match status" value="1"/>
</dbReference>
<feature type="region of interest" description="Disordered" evidence="5">
    <location>
        <begin position="1"/>
        <end position="164"/>
    </location>
</feature>
<dbReference type="EMBL" id="KN839862">
    <property type="protein sequence ID" value="KIJ61454.1"/>
    <property type="molecule type" value="Genomic_DNA"/>
</dbReference>
<feature type="domain" description="Cyclin-like" evidence="6">
    <location>
        <begin position="446"/>
        <end position="527"/>
    </location>
</feature>
<evidence type="ECO:0000256" key="4">
    <source>
        <dbReference type="RuleBase" id="RU000383"/>
    </source>
</evidence>
<keyword evidence="3" id="KW-0131">Cell cycle</keyword>
<dbReference type="SMART" id="SM00385">
    <property type="entry name" value="CYCLIN"/>
    <property type="match status" value="2"/>
</dbReference>
<sequence>MSSNIPTRRVTRTTRATVQKDNENATARPSRLVSRTKPPSSNGATVATGPSGVLSRATAATAASRAKVGSQDENKVDPALQGKRKREALGEVTKNVNKNKTASLASKEAKGKSKEVAPPVKEKFDGVVIKSKPPPSAGTRPPLRTVAGSATRRTTKGTAASSQIRPLDEVKEDLVESHTHEEDAMAIDDHVAAGPTTAANRRTSHRRSAVVTAQVITQEVHRADIAKRTTSYINVKHETREEGEDNRVFKKRRTSSDIPDEAKLFEEEHEAEVAAALEADVDSEPEADPNGDEWDDLDAEDGDDPLMVSEYVHEIFNYMKEIELTTLPNPDYMSSQKELAWSMRGILLDWLVQVHARFRLLPETLFLCINIIDRFLSARVVSLAKLQLVGITCLFIASKVEEIVAPSVSHFLHCADSSYTESEILLAERYVLKTIDWNLGHPNPMHYLRRISKADDYDVKARTIGKYLLEVGALEWRLLATPPSLVAAASIWLARLILGNDKWSANLAHYSSYAESSLIPTANLMLNYILKPIRHESFYKKYAGKRFLKVSIWVREWALERWTEGTQVSLVDDLPKLKAVNRAERARLEAAAENGELDGEEGDS</sequence>
<evidence type="ECO:0000259" key="7">
    <source>
        <dbReference type="SMART" id="SM01332"/>
    </source>
</evidence>
<dbReference type="Proteomes" id="UP000053820">
    <property type="component" value="Unassembled WGS sequence"/>
</dbReference>
<evidence type="ECO:0000256" key="1">
    <source>
        <dbReference type="ARBA" id="ARBA00022618"/>
    </source>
</evidence>
<dbReference type="GO" id="GO:0051301">
    <property type="term" value="P:cell division"/>
    <property type="evidence" value="ECO:0007669"/>
    <property type="project" value="UniProtKB-KW"/>
</dbReference>
<name>A0A0C9V732_9AGAM</name>
<evidence type="ECO:0000313" key="9">
    <source>
        <dbReference type="Proteomes" id="UP000053820"/>
    </source>
</evidence>
<dbReference type="InterPro" id="IPR006671">
    <property type="entry name" value="Cyclin_N"/>
</dbReference>
<feature type="region of interest" description="Disordered" evidence="5">
    <location>
        <begin position="278"/>
        <end position="299"/>
    </location>
</feature>
<gene>
    <name evidence="8" type="ORF">HYDPIDRAFT_177035</name>
</gene>
<evidence type="ECO:0000259" key="6">
    <source>
        <dbReference type="SMART" id="SM00385"/>
    </source>
</evidence>
<dbReference type="InterPro" id="IPR048258">
    <property type="entry name" value="Cyclins_cyclin-box"/>
</dbReference>
<feature type="compositionally biased region" description="Polar residues" evidence="5">
    <location>
        <begin position="94"/>
        <end position="104"/>
    </location>
</feature>
<protein>
    <recommendedName>
        <fullName evidence="10">Cyclin N-terminal domain-containing protein</fullName>
    </recommendedName>
</protein>
<reference evidence="8 9" key="1">
    <citation type="submission" date="2014-04" db="EMBL/GenBank/DDBJ databases">
        <title>Evolutionary Origins and Diversification of the Mycorrhizal Mutualists.</title>
        <authorList>
            <consortium name="DOE Joint Genome Institute"/>
            <consortium name="Mycorrhizal Genomics Consortium"/>
            <person name="Kohler A."/>
            <person name="Kuo A."/>
            <person name="Nagy L.G."/>
            <person name="Floudas D."/>
            <person name="Copeland A."/>
            <person name="Barry K.W."/>
            <person name="Cichocki N."/>
            <person name="Veneault-Fourrey C."/>
            <person name="LaButti K."/>
            <person name="Lindquist E.A."/>
            <person name="Lipzen A."/>
            <person name="Lundell T."/>
            <person name="Morin E."/>
            <person name="Murat C."/>
            <person name="Riley R."/>
            <person name="Ohm R."/>
            <person name="Sun H."/>
            <person name="Tunlid A."/>
            <person name="Henrissat B."/>
            <person name="Grigoriev I.V."/>
            <person name="Hibbett D.S."/>
            <person name="Martin F."/>
        </authorList>
    </citation>
    <scope>NUCLEOTIDE SEQUENCE [LARGE SCALE GENOMIC DNA]</scope>
    <source>
        <strain evidence="8 9">MD-312</strain>
    </source>
</reference>
<dbReference type="InterPro" id="IPR036915">
    <property type="entry name" value="Cyclin-like_sf"/>
</dbReference>
<feature type="compositionally biased region" description="Basic and acidic residues" evidence="5">
    <location>
        <begin position="107"/>
        <end position="125"/>
    </location>
</feature>
<evidence type="ECO:0000256" key="5">
    <source>
        <dbReference type="SAM" id="MobiDB-lite"/>
    </source>
</evidence>
<dbReference type="AlphaFoldDB" id="A0A0C9V732"/>
<feature type="compositionally biased region" description="Acidic residues" evidence="5">
    <location>
        <begin position="279"/>
        <end position="299"/>
    </location>
</feature>
<evidence type="ECO:0000313" key="8">
    <source>
        <dbReference type="EMBL" id="KIJ61454.1"/>
    </source>
</evidence>
<comment type="similarity">
    <text evidence="4">Belongs to the cyclin family.</text>
</comment>
<dbReference type="PROSITE" id="PS00292">
    <property type="entry name" value="CYCLINS"/>
    <property type="match status" value="1"/>
</dbReference>
<evidence type="ECO:0008006" key="10">
    <source>
        <dbReference type="Google" id="ProtNLM"/>
    </source>
</evidence>